<dbReference type="EMBL" id="LXQA010076048">
    <property type="protein sequence ID" value="MCI10387.1"/>
    <property type="molecule type" value="Genomic_DNA"/>
</dbReference>
<feature type="non-terminal residue" evidence="1">
    <location>
        <position position="1"/>
    </location>
</feature>
<evidence type="ECO:0000313" key="1">
    <source>
        <dbReference type="EMBL" id="MCI10387.1"/>
    </source>
</evidence>
<comment type="caution">
    <text evidence="1">The sequence shown here is derived from an EMBL/GenBank/DDBJ whole genome shotgun (WGS) entry which is preliminary data.</text>
</comment>
<sequence>DMVPVEIRPGHIRFLPRGKDPAMPENQFPVVCLTFLRNIYNFGCV</sequence>
<name>A0A392PFH4_9FABA</name>
<accession>A0A392PFH4</accession>
<protein>
    <submittedName>
        <fullName evidence="1">Uncharacterized protein</fullName>
    </submittedName>
</protein>
<dbReference type="AlphaFoldDB" id="A0A392PFH4"/>
<dbReference type="Proteomes" id="UP000265520">
    <property type="component" value="Unassembled WGS sequence"/>
</dbReference>
<keyword evidence="2" id="KW-1185">Reference proteome</keyword>
<reference evidence="1 2" key="1">
    <citation type="journal article" date="2018" name="Front. Plant Sci.">
        <title>Red Clover (Trifolium pratense) and Zigzag Clover (T. medium) - A Picture of Genomic Similarities and Differences.</title>
        <authorList>
            <person name="Dluhosova J."/>
            <person name="Istvanek J."/>
            <person name="Nedelnik J."/>
            <person name="Repkova J."/>
        </authorList>
    </citation>
    <scope>NUCLEOTIDE SEQUENCE [LARGE SCALE GENOMIC DNA]</scope>
    <source>
        <strain evidence="2">cv. 10/8</strain>
        <tissue evidence="1">Leaf</tissue>
    </source>
</reference>
<organism evidence="1 2">
    <name type="scientific">Trifolium medium</name>
    <dbReference type="NCBI Taxonomy" id="97028"/>
    <lineage>
        <taxon>Eukaryota</taxon>
        <taxon>Viridiplantae</taxon>
        <taxon>Streptophyta</taxon>
        <taxon>Embryophyta</taxon>
        <taxon>Tracheophyta</taxon>
        <taxon>Spermatophyta</taxon>
        <taxon>Magnoliopsida</taxon>
        <taxon>eudicotyledons</taxon>
        <taxon>Gunneridae</taxon>
        <taxon>Pentapetalae</taxon>
        <taxon>rosids</taxon>
        <taxon>fabids</taxon>
        <taxon>Fabales</taxon>
        <taxon>Fabaceae</taxon>
        <taxon>Papilionoideae</taxon>
        <taxon>50 kb inversion clade</taxon>
        <taxon>NPAAA clade</taxon>
        <taxon>Hologalegina</taxon>
        <taxon>IRL clade</taxon>
        <taxon>Trifolieae</taxon>
        <taxon>Trifolium</taxon>
    </lineage>
</organism>
<proteinExistence type="predicted"/>
<evidence type="ECO:0000313" key="2">
    <source>
        <dbReference type="Proteomes" id="UP000265520"/>
    </source>
</evidence>